<evidence type="ECO:0000313" key="3">
    <source>
        <dbReference type="Proteomes" id="UP000288216"/>
    </source>
</evidence>
<evidence type="ECO:0000313" key="2">
    <source>
        <dbReference type="EMBL" id="GCB83923.1"/>
    </source>
</evidence>
<reference evidence="2 3" key="1">
    <citation type="journal article" date="2018" name="Nat. Ecol. Evol.">
        <title>Shark genomes provide insights into elasmobranch evolution and the origin of vertebrates.</title>
        <authorList>
            <person name="Hara Y"/>
            <person name="Yamaguchi K"/>
            <person name="Onimaru K"/>
            <person name="Kadota M"/>
            <person name="Koyanagi M"/>
            <person name="Keeley SD"/>
            <person name="Tatsumi K"/>
            <person name="Tanaka K"/>
            <person name="Motone F"/>
            <person name="Kageyama Y"/>
            <person name="Nozu R"/>
            <person name="Adachi N"/>
            <person name="Nishimura O"/>
            <person name="Nakagawa R"/>
            <person name="Tanegashima C"/>
            <person name="Kiyatake I"/>
            <person name="Matsumoto R"/>
            <person name="Murakumo K"/>
            <person name="Nishida K"/>
            <person name="Terakita A"/>
            <person name="Kuratani S"/>
            <person name="Sato K"/>
            <person name="Hyodo S Kuraku.S."/>
        </authorList>
    </citation>
    <scope>NUCLEOTIDE SEQUENCE [LARGE SCALE GENOMIC DNA]</scope>
</reference>
<accession>A0A401QEZ1</accession>
<comment type="caution">
    <text evidence="2">The sequence shown here is derived from an EMBL/GenBank/DDBJ whole genome shotgun (WGS) entry which is preliminary data.</text>
</comment>
<dbReference type="STRING" id="75743.A0A401QEZ1"/>
<evidence type="ECO:0000256" key="1">
    <source>
        <dbReference type="SAM" id="MobiDB-lite"/>
    </source>
</evidence>
<name>A0A401QEZ1_SCYTO</name>
<gene>
    <name evidence="2" type="ORF">scyTo_0024508</name>
</gene>
<dbReference type="EMBL" id="BFAA01048664">
    <property type="protein sequence ID" value="GCB83923.1"/>
    <property type="molecule type" value="Genomic_DNA"/>
</dbReference>
<dbReference type="OrthoDB" id="10398107at2759"/>
<organism evidence="2 3">
    <name type="scientific">Scyliorhinus torazame</name>
    <name type="common">Cloudy catshark</name>
    <name type="synonym">Catulus torazame</name>
    <dbReference type="NCBI Taxonomy" id="75743"/>
    <lineage>
        <taxon>Eukaryota</taxon>
        <taxon>Metazoa</taxon>
        <taxon>Chordata</taxon>
        <taxon>Craniata</taxon>
        <taxon>Vertebrata</taxon>
        <taxon>Chondrichthyes</taxon>
        <taxon>Elasmobranchii</taxon>
        <taxon>Galeomorphii</taxon>
        <taxon>Galeoidea</taxon>
        <taxon>Carcharhiniformes</taxon>
        <taxon>Scyliorhinidae</taxon>
        <taxon>Scyliorhinus</taxon>
    </lineage>
</organism>
<dbReference type="AlphaFoldDB" id="A0A401QEZ1"/>
<feature type="region of interest" description="Disordered" evidence="1">
    <location>
        <begin position="1"/>
        <end position="31"/>
    </location>
</feature>
<feature type="compositionally biased region" description="Pro residues" evidence="1">
    <location>
        <begin position="1"/>
        <end position="12"/>
    </location>
</feature>
<evidence type="ECO:0008006" key="4">
    <source>
        <dbReference type="Google" id="ProtNLM"/>
    </source>
</evidence>
<sequence length="87" mass="9431">MDKGHPLPPLPGQVPGMQLPPRAMGVSRMPPLPGMQMGFTLGVVPPGMGPRLHMPSVDPSTLSEEERLKLAQQQAAIMIQQEERAKQ</sequence>
<keyword evidence="3" id="KW-1185">Reference proteome</keyword>
<proteinExistence type="predicted"/>
<protein>
    <recommendedName>
        <fullName evidence="4">Splicing factor 3B subunit 2</fullName>
    </recommendedName>
</protein>
<dbReference type="Proteomes" id="UP000288216">
    <property type="component" value="Unassembled WGS sequence"/>
</dbReference>
<feature type="non-terminal residue" evidence="2">
    <location>
        <position position="87"/>
    </location>
</feature>